<evidence type="ECO:0000256" key="7">
    <source>
        <dbReference type="RuleBase" id="RU366043"/>
    </source>
</evidence>
<reference evidence="9" key="2">
    <citation type="journal article" date="2024" name="Plant">
        <title>Genomic evolution and insights into agronomic trait innovations of Sesamum species.</title>
        <authorList>
            <person name="Miao H."/>
            <person name="Wang L."/>
            <person name="Qu L."/>
            <person name="Liu H."/>
            <person name="Sun Y."/>
            <person name="Le M."/>
            <person name="Wang Q."/>
            <person name="Wei S."/>
            <person name="Zheng Y."/>
            <person name="Lin W."/>
            <person name="Duan Y."/>
            <person name="Cao H."/>
            <person name="Xiong S."/>
            <person name="Wang X."/>
            <person name="Wei L."/>
            <person name="Li C."/>
            <person name="Ma Q."/>
            <person name="Ju M."/>
            <person name="Zhao R."/>
            <person name="Li G."/>
            <person name="Mu C."/>
            <person name="Tian Q."/>
            <person name="Mei H."/>
            <person name="Zhang T."/>
            <person name="Gao T."/>
            <person name="Zhang H."/>
        </authorList>
    </citation>
    <scope>NUCLEOTIDE SEQUENCE</scope>
    <source>
        <strain evidence="9">K16</strain>
    </source>
</reference>
<accession>A0AAE2BMD7</accession>
<evidence type="ECO:0000313" key="10">
    <source>
        <dbReference type="Proteomes" id="UP001289374"/>
    </source>
</evidence>
<keyword evidence="4 7" id="KW-0735">Signal-anchor</keyword>
<feature type="compositionally biased region" description="Basic and acidic residues" evidence="8">
    <location>
        <begin position="131"/>
        <end position="141"/>
    </location>
</feature>
<dbReference type="GO" id="GO:0016020">
    <property type="term" value="C:membrane"/>
    <property type="evidence" value="ECO:0007669"/>
    <property type="project" value="UniProtKB-SubCell"/>
</dbReference>
<gene>
    <name evidence="9" type="ORF">Sango_2132600</name>
</gene>
<evidence type="ECO:0000256" key="6">
    <source>
        <dbReference type="ARBA" id="ARBA00037847"/>
    </source>
</evidence>
<evidence type="ECO:0000256" key="3">
    <source>
        <dbReference type="ARBA" id="ARBA00022603"/>
    </source>
</evidence>
<dbReference type="PANTHER" id="PTHR10108:SF1102">
    <property type="entry name" value="METHYLTRANSFERASE PMT28-RELATED"/>
    <property type="match status" value="1"/>
</dbReference>
<evidence type="ECO:0000256" key="1">
    <source>
        <dbReference type="ARBA" id="ARBA00004606"/>
    </source>
</evidence>
<feature type="region of interest" description="Disordered" evidence="8">
    <location>
        <begin position="73"/>
        <end position="183"/>
    </location>
</feature>
<evidence type="ECO:0000256" key="8">
    <source>
        <dbReference type="SAM" id="MobiDB-lite"/>
    </source>
</evidence>
<comment type="subcellular location">
    <subcellularLocation>
        <location evidence="6">Endomembrane system</location>
        <topology evidence="6">Single-pass membrane protein</topology>
    </subcellularLocation>
    <subcellularLocation>
        <location evidence="1 7">Membrane</location>
        <topology evidence="1 7">Single-pass type II membrane protein</topology>
    </subcellularLocation>
</comment>
<reference evidence="9" key="1">
    <citation type="submission" date="2020-06" db="EMBL/GenBank/DDBJ databases">
        <authorList>
            <person name="Li T."/>
            <person name="Hu X."/>
            <person name="Zhang T."/>
            <person name="Song X."/>
            <person name="Zhang H."/>
            <person name="Dai N."/>
            <person name="Sheng W."/>
            <person name="Hou X."/>
            <person name="Wei L."/>
        </authorList>
    </citation>
    <scope>NUCLEOTIDE SEQUENCE</scope>
    <source>
        <strain evidence="9">K16</strain>
        <tissue evidence="9">Leaf</tissue>
    </source>
</reference>
<evidence type="ECO:0000256" key="5">
    <source>
        <dbReference type="ARBA" id="ARBA00023180"/>
    </source>
</evidence>
<sequence>MAIARFGRQVKRSYQSYGFCVKLSAVVILGLCFVLVWSLFSNFSVTSQRESFDDIAEPVSALNWKVSDFQTHSNKIEPKKGQESDDRRFRSGLDDKDKKINNGSVPLKPEKKPENLNTKASGKSGDGNSKLPERGGEKENQENEGSEVEEVIKEMRTMKGMIKKEAVDEDDGGSRNRRKKKKLGPLFDPKVQYTWKLCNTRSKHNYIPCIDIETATGRLQSYRHHERSCPRSAVMCLVPLPHDGYGDPVHWPESKMKILYQNVAHPKLAAYIKAQDWLVESGEYLTFPQNQSVFKGGIQHYLDSIEEMVPDIEWGKNIRIVLDMGCKDSSFGASLLEKDVFTLTLGLKDDLVDLAQVALERGFPAVVSPFATRRLPFPSGAFDAIHCGECSVFLAFK</sequence>
<organism evidence="9 10">
    <name type="scientific">Sesamum angolense</name>
    <dbReference type="NCBI Taxonomy" id="2727404"/>
    <lineage>
        <taxon>Eukaryota</taxon>
        <taxon>Viridiplantae</taxon>
        <taxon>Streptophyta</taxon>
        <taxon>Embryophyta</taxon>
        <taxon>Tracheophyta</taxon>
        <taxon>Spermatophyta</taxon>
        <taxon>Magnoliopsida</taxon>
        <taxon>eudicotyledons</taxon>
        <taxon>Gunneridae</taxon>
        <taxon>Pentapetalae</taxon>
        <taxon>asterids</taxon>
        <taxon>lamiids</taxon>
        <taxon>Lamiales</taxon>
        <taxon>Pedaliaceae</taxon>
        <taxon>Sesamum</taxon>
    </lineage>
</organism>
<dbReference type="EC" id="2.1.1.-" evidence="7"/>
<dbReference type="SUPFAM" id="SSF53335">
    <property type="entry name" value="S-adenosyl-L-methionine-dependent methyltransferases"/>
    <property type="match status" value="1"/>
</dbReference>
<dbReference type="EMBL" id="JACGWL010000012">
    <property type="protein sequence ID" value="KAK4390693.1"/>
    <property type="molecule type" value="Genomic_DNA"/>
</dbReference>
<evidence type="ECO:0000256" key="4">
    <source>
        <dbReference type="ARBA" id="ARBA00022968"/>
    </source>
</evidence>
<keyword evidence="7" id="KW-0812">Transmembrane</keyword>
<dbReference type="Proteomes" id="UP001289374">
    <property type="component" value="Unassembled WGS sequence"/>
</dbReference>
<keyword evidence="3 7" id="KW-0489">Methyltransferase</keyword>
<feature type="non-terminal residue" evidence="9">
    <location>
        <position position="1"/>
    </location>
</feature>
<feature type="compositionally biased region" description="Basic and acidic residues" evidence="8">
    <location>
        <begin position="150"/>
        <end position="166"/>
    </location>
</feature>
<dbReference type="InterPro" id="IPR004159">
    <property type="entry name" value="Put_SAM_MeTrfase"/>
</dbReference>
<comment type="similarity">
    <text evidence="2 7">Belongs to the methyltransferase superfamily.</text>
</comment>
<feature type="compositionally biased region" description="Basic and acidic residues" evidence="8">
    <location>
        <begin position="74"/>
        <end position="100"/>
    </location>
</feature>
<keyword evidence="7" id="KW-0472">Membrane</keyword>
<dbReference type="GO" id="GO:0008168">
    <property type="term" value="F:methyltransferase activity"/>
    <property type="evidence" value="ECO:0007669"/>
    <property type="project" value="UniProtKB-UniRule"/>
</dbReference>
<evidence type="ECO:0000256" key="2">
    <source>
        <dbReference type="ARBA" id="ARBA00008361"/>
    </source>
</evidence>
<dbReference type="PANTHER" id="PTHR10108">
    <property type="entry name" value="SAM-DEPENDENT METHYLTRANSFERASE"/>
    <property type="match status" value="1"/>
</dbReference>
<dbReference type="GO" id="GO:0005768">
    <property type="term" value="C:endosome"/>
    <property type="evidence" value="ECO:0007669"/>
    <property type="project" value="TreeGrafter"/>
</dbReference>
<keyword evidence="10" id="KW-1185">Reference proteome</keyword>
<dbReference type="AlphaFoldDB" id="A0AAE2BMD7"/>
<dbReference type="GO" id="GO:0005802">
    <property type="term" value="C:trans-Golgi network"/>
    <property type="evidence" value="ECO:0007669"/>
    <property type="project" value="TreeGrafter"/>
</dbReference>
<name>A0AAE2BMD7_9LAMI</name>
<keyword evidence="7" id="KW-1133">Transmembrane helix</keyword>
<proteinExistence type="inferred from homology"/>
<keyword evidence="5 7" id="KW-0325">Glycoprotein</keyword>
<dbReference type="GO" id="GO:0032259">
    <property type="term" value="P:methylation"/>
    <property type="evidence" value="ECO:0007669"/>
    <property type="project" value="UniProtKB-KW"/>
</dbReference>
<keyword evidence="7" id="KW-0808">Transferase</keyword>
<comment type="caution">
    <text evidence="9">The sequence shown here is derived from an EMBL/GenBank/DDBJ whole genome shotgun (WGS) entry which is preliminary data.</text>
</comment>
<feature type="transmembrane region" description="Helical" evidence="7">
    <location>
        <begin position="20"/>
        <end position="40"/>
    </location>
</feature>
<dbReference type="Pfam" id="PF03141">
    <property type="entry name" value="Methyltransf_29"/>
    <property type="match status" value="1"/>
</dbReference>
<protein>
    <recommendedName>
        <fullName evidence="7">Methyltransferase</fullName>
        <ecNumber evidence="7">2.1.1.-</ecNumber>
    </recommendedName>
</protein>
<evidence type="ECO:0000313" key="9">
    <source>
        <dbReference type="EMBL" id="KAK4390693.1"/>
    </source>
</evidence>
<dbReference type="InterPro" id="IPR029063">
    <property type="entry name" value="SAM-dependent_MTases_sf"/>
</dbReference>